<organism evidence="1">
    <name type="scientific">uncultured Phycisphaerae bacterium</name>
    <dbReference type="NCBI Taxonomy" id="904963"/>
    <lineage>
        <taxon>Bacteria</taxon>
        <taxon>Pseudomonadati</taxon>
        <taxon>Planctomycetota</taxon>
        <taxon>Phycisphaerae</taxon>
        <taxon>environmental samples</taxon>
    </lineage>
</organism>
<evidence type="ECO:0000313" key="1">
    <source>
        <dbReference type="EMBL" id="CAA9401137.1"/>
    </source>
</evidence>
<sequence>VVQPTNALTVSATSQGYTDPAAKTGSDISVTATAGDLTVGKVSALGTVTLTTGGRLSAPSGLSVSVAATTLGLTAANGIGTSDAVVVTSVNTLTAAGGSGGGIFVSK</sequence>
<dbReference type="AlphaFoldDB" id="A0A6J4P0V4"/>
<proteinExistence type="predicted"/>
<reference evidence="1" key="1">
    <citation type="submission" date="2020-02" db="EMBL/GenBank/DDBJ databases">
        <authorList>
            <person name="Meier V. D."/>
        </authorList>
    </citation>
    <scope>NUCLEOTIDE SEQUENCE</scope>
    <source>
        <strain evidence="1">AVDCRST_MAG64</strain>
    </source>
</reference>
<dbReference type="EMBL" id="CADCUQ010000390">
    <property type="protein sequence ID" value="CAA9401137.1"/>
    <property type="molecule type" value="Genomic_DNA"/>
</dbReference>
<protein>
    <submittedName>
        <fullName evidence="1">Uncharacterized protein</fullName>
    </submittedName>
</protein>
<feature type="non-terminal residue" evidence="1">
    <location>
        <position position="1"/>
    </location>
</feature>
<gene>
    <name evidence="1" type="ORF">AVDCRST_MAG64-1699</name>
</gene>
<name>A0A6J4P0V4_9BACT</name>
<accession>A0A6J4P0V4</accession>